<accession>A0A0D0DLP9</accession>
<dbReference type="Proteomes" id="UP000054538">
    <property type="component" value="Unassembled WGS sequence"/>
</dbReference>
<dbReference type="PANTHER" id="PTHR46579:SF1">
    <property type="entry name" value="F5_8 TYPE C DOMAIN-CONTAINING PROTEIN"/>
    <property type="match status" value="1"/>
</dbReference>
<dbReference type="AlphaFoldDB" id="A0A0D0DLP9"/>
<dbReference type="EMBL" id="KN826320">
    <property type="protein sequence ID" value="KIK79290.1"/>
    <property type="molecule type" value="Genomic_DNA"/>
</dbReference>
<dbReference type="HOGENOM" id="CLU_1171035_0_0_1"/>
<reference evidence="2" key="2">
    <citation type="submission" date="2015-01" db="EMBL/GenBank/DDBJ databases">
        <title>Evolutionary Origins and Diversification of the Mycorrhizal Mutualists.</title>
        <authorList>
            <consortium name="DOE Joint Genome Institute"/>
            <consortium name="Mycorrhizal Genomics Consortium"/>
            <person name="Kohler A."/>
            <person name="Kuo A."/>
            <person name="Nagy L.G."/>
            <person name="Floudas D."/>
            <person name="Copeland A."/>
            <person name="Barry K.W."/>
            <person name="Cichocki N."/>
            <person name="Veneault-Fourrey C."/>
            <person name="LaButti K."/>
            <person name="Lindquist E.A."/>
            <person name="Lipzen A."/>
            <person name="Lundell T."/>
            <person name="Morin E."/>
            <person name="Murat C."/>
            <person name="Riley R."/>
            <person name="Ohm R."/>
            <person name="Sun H."/>
            <person name="Tunlid A."/>
            <person name="Henrissat B."/>
            <person name="Grigoriev I.V."/>
            <person name="Hibbett D.S."/>
            <person name="Martin F."/>
        </authorList>
    </citation>
    <scope>NUCLEOTIDE SEQUENCE [LARGE SCALE GENOMIC DNA]</scope>
    <source>
        <strain evidence="2">Ve08.2h10</strain>
    </source>
</reference>
<dbReference type="InParanoid" id="A0A0D0DLP9"/>
<reference evidence="1 2" key="1">
    <citation type="submission" date="2014-04" db="EMBL/GenBank/DDBJ databases">
        <authorList>
            <consortium name="DOE Joint Genome Institute"/>
            <person name="Kuo A."/>
            <person name="Kohler A."/>
            <person name="Jargeat P."/>
            <person name="Nagy L.G."/>
            <person name="Floudas D."/>
            <person name="Copeland A."/>
            <person name="Barry K.W."/>
            <person name="Cichocki N."/>
            <person name="Veneault-Fourrey C."/>
            <person name="LaButti K."/>
            <person name="Lindquist E.A."/>
            <person name="Lipzen A."/>
            <person name="Lundell T."/>
            <person name="Morin E."/>
            <person name="Murat C."/>
            <person name="Sun H."/>
            <person name="Tunlid A."/>
            <person name="Henrissat B."/>
            <person name="Grigoriev I.V."/>
            <person name="Hibbett D.S."/>
            <person name="Martin F."/>
            <person name="Nordberg H.P."/>
            <person name="Cantor M.N."/>
            <person name="Hua S.X."/>
        </authorList>
    </citation>
    <scope>NUCLEOTIDE SEQUENCE [LARGE SCALE GENOMIC DNA]</scope>
    <source>
        <strain evidence="1 2">Ve08.2h10</strain>
    </source>
</reference>
<gene>
    <name evidence="1" type="ORF">PAXRUDRAFT_769942</name>
</gene>
<protein>
    <submittedName>
        <fullName evidence="1">Uncharacterized protein</fullName>
    </submittedName>
</protein>
<keyword evidence="2" id="KW-1185">Reference proteome</keyword>
<dbReference type="PANTHER" id="PTHR46579">
    <property type="entry name" value="F5/8 TYPE C DOMAIN-CONTAINING PROTEIN-RELATED"/>
    <property type="match status" value="1"/>
</dbReference>
<dbReference type="STRING" id="930991.A0A0D0DLP9"/>
<name>A0A0D0DLP9_9AGAM</name>
<proteinExistence type="predicted"/>
<evidence type="ECO:0000313" key="1">
    <source>
        <dbReference type="EMBL" id="KIK79290.1"/>
    </source>
</evidence>
<organism evidence="1 2">
    <name type="scientific">Paxillus rubicundulus Ve08.2h10</name>
    <dbReference type="NCBI Taxonomy" id="930991"/>
    <lineage>
        <taxon>Eukaryota</taxon>
        <taxon>Fungi</taxon>
        <taxon>Dikarya</taxon>
        <taxon>Basidiomycota</taxon>
        <taxon>Agaricomycotina</taxon>
        <taxon>Agaricomycetes</taxon>
        <taxon>Agaricomycetidae</taxon>
        <taxon>Boletales</taxon>
        <taxon>Paxilineae</taxon>
        <taxon>Paxillaceae</taxon>
        <taxon>Paxillus</taxon>
    </lineage>
</organism>
<feature type="non-terminal residue" evidence="1">
    <location>
        <position position="252"/>
    </location>
</feature>
<dbReference type="OrthoDB" id="3239894at2759"/>
<sequence>LRILIKRKLTDHDITLADQFLRDYGTELIKLYGSGSIKQNHHYATHVGKCAHDFGPLHDFWTFLFERLNKILKSFKTNNHGNGELETTFFKEFQRTCELVMLKASNEERGTVAGLAALSQELDDVNADGQVPIHVYGEILEIFQFEQDLHVGVGESNMLWFARMRWFKCYQGEWEGIWTTFESVDVRLWELGEYVGPDSQLPQLIDLDWMQSLLGRTTVSLGDDRRKAWATIDLAKVCVMIEVITVLMQFRQ</sequence>
<evidence type="ECO:0000313" key="2">
    <source>
        <dbReference type="Proteomes" id="UP000054538"/>
    </source>
</evidence>